<dbReference type="Proteomes" id="UP000774617">
    <property type="component" value="Unassembled WGS sequence"/>
</dbReference>
<feature type="region of interest" description="Disordered" evidence="1">
    <location>
        <begin position="1"/>
        <end position="32"/>
    </location>
</feature>
<reference evidence="2 3" key="1">
    <citation type="journal article" date="2021" name="Nat. Commun.">
        <title>Genetic determinants of endophytism in the Arabidopsis root mycobiome.</title>
        <authorList>
            <person name="Mesny F."/>
            <person name="Miyauchi S."/>
            <person name="Thiergart T."/>
            <person name="Pickel B."/>
            <person name="Atanasova L."/>
            <person name="Karlsson M."/>
            <person name="Huettel B."/>
            <person name="Barry K.W."/>
            <person name="Haridas S."/>
            <person name="Chen C."/>
            <person name="Bauer D."/>
            <person name="Andreopoulos W."/>
            <person name="Pangilinan J."/>
            <person name="LaButti K."/>
            <person name="Riley R."/>
            <person name="Lipzen A."/>
            <person name="Clum A."/>
            <person name="Drula E."/>
            <person name="Henrissat B."/>
            <person name="Kohler A."/>
            <person name="Grigoriev I.V."/>
            <person name="Martin F.M."/>
            <person name="Hacquard S."/>
        </authorList>
    </citation>
    <scope>NUCLEOTIDE SEQUENCE [LARGE SCALE GENOMIC DNA]</scope>
    <source>
        <strain evidence="2 3">MPI-SDFR-AT-0080</strain>
    </source>
</reference>
<proteinExistence type="predicted"/>
<dbReference type="PANTHER" id="PTHR38166:SF1">
    <property type="entry name" value="C2H2-TYPE DOMAIN-CONTAINING PROTEIN"/>
    <property type="match status" value="1"/>
</dbReference>
<dbReference type="PANTHER" id="PTHR38166">
    <property type="entry name" value="C2H2-TYPE DOMAIN-CONTAINING PROTEIN-RELATED"/>
    <property type="match status" value="1"/>
</dbReference>
<keyword evidence="3" id="KW-1185">Reference proteome</keyword>
<dbReference type="EMBL" id="JAGTJR010000002">
    <property type="protein sequence ID" value="KAH7063291.1"/>
    <property type="molecule type" value="Genomic_DNA"/>
</dbReference>
<accession>A0ABQ8GS29</accession>
<protein>
    <recommendedName>
        <fullName evidence="4">C2H2-type domain-containing protein</fullName>
    </recommendedName>
</protein>
<evidence type="ECO:0008006" key="4">
    <source>
        <dbReference type="Google" id="ProtNLM"/>
    </source>
</evidence>
<gene>
    <name evidence="2" type="ORF">B0J12DRAFT_164975</name>
</gene>
<feature type="compositionally biased region" description="Polar residues" evidence="1">
    <location>
        <begin position="13"/>
        <end position="31"/>
    </location>
</feature>
<dbReference type="Gene3D" id="3.30.160.60">
    <property type="entry name" value="Classic Zinc Finger"/>
    <property type="match status" value="1"/>
</dbReference>
<comment type="caution">
    <text evidence="2">The sequence shown here is derived from an EMBL/GenBank/DDBJ whole genome shotgun (WGS) entry which is preliminary data.</text>
</comment>
<organism evidence="2 3">
    <name type="scientific">Macrophomina phaseolina</name>
    <dbReference type="NCBI Taxonomy" id="35725"/>
    <lineage>
        <taxon>Eukaryota</taxon>
        <taxon>Fungi</taxon>
        <taxon>Dikarya</taxon>
        <taxon>Ascomycota</taxon>
        <taxon>Pezizomycotina</taxon>
        <taxon>Dothideomycetes</taxon>
        <taxon>Dothideomycetes incertae sedis</taxon>
        <taxon>Botryosphaeriales</taxon>
        <taxon>Botryosphaeriaceae</taxon>
        <taxon>Macrophomina</taxon>
    </lineage>
</organism>
<evidence type="ECO:0000313" key="2">
    <source>
        <dbReference type="EMBL" id="KAH7063291.1"/>
    </source>
</evidence>
<sequence length="361" mass="41032">MDANQPPKRRRLNGQSTRPQDPETQSENDQPGSLIKKFACPYVKRFPRSQLISPTCAHEFPKISRLKEHLYRCHRSEYQCERCHEKFEDKVSLDGHHQAWRGCERGAPLDPRLFTSSTLVELKKKADAKKSEEGKWIDVYTILFGAMPESSIPSPYHGDTSYRSLYNPEQLTSMIKFKLRESYVPPELDNAIIGVMFGCVEDLLHQRQQGPHNFSDEHGQPIPHAATFSASLPDRRTGALTEPGDETAQLADANPTPGPWSEYENVQYYGQICEDIPHMIQPELQPEHADYDWLPQQGDPSHPSFYVWSHPDVEIEPAAPQTVPEEHATDPYQDATMHDPASDASGCHGYGLEQYGQGYYQ</sequence>
<evidence type="ECO:0000313" key="3">
    <source>
        <dbReference type="Proteomes" id="UP000774617"/>
    </source>
</evidence>
<name>A0ABQ8GS29_9PEZI</name>
<evidence type="ECO:0000256" key="1">
    <source>
        <dbReference type="SAM" id="MobiDB-lite"/>
    </source>
</evidence>
<feature type="region of interest" description="Disordered" evidence="1">
    <location>
        <begin position="236"/>
        <end position="259"/>
    </location>
</feature>